<evidence type="ECO:0000313" key="8">
    <source>
        <dbReference type="Proteomes" id="UP000034164"/>
    </source>
</evidence>
<dbReference type="Proteomes" id="UP000034164">
    <property type="component" value="Unassembled WGS sequence"/>
</dbReference>
<feature type="region of interest" description="Disordered" evidence="5">
    <location>
        <begin position="341"/>
        <end position="362"/>
    </location>
</feature>
<dbReference type="PROSITE" id="PS50157">
    <property type="entry name" value="ZINC_FINGER_C2H2_2"/>
    <property type="match status" value="2"/>
</dbReference>
<sequence>MNGKHLPTSAHASRAGISGYVSGNLASPNLTSPEQQTYTEPARDRLFQERCSASSAGIHEWMPDQRPSRSRNNPEGGSMDRLPSSPDTQGFSHCLSTGVHDGAMNQPNSVDHAILRGSPRTIRGEHLQHMTPYIHPPGCVGYDFEYEASAISHHNSPCDMEGRGGLWLTPMAEGIREIGSDLELPSPGFFSGVGEMTNATVPNSPYAGTHRSKESSWGYGSNGYYSSPPHSPDLGQQMQEWPNESPDQMKPRRQRTHDLASIPPTIPAPPFKCDAPGCDGRFKRQEHLKRHLKSHTNEKPYVCWVPDCNKSFSRNDNLNVHYTTTHGKKGGRNRYVATLDESSSDYDPNFRGGLTSDGRPLR</sequence>
<dbReference type="EMBL" id="LCZI01001269">
    <property type="protein sequence ID" value="KKZ61588.1"/>
    <property type="molecule type" value="Genomic_DNA"/>
</dbReference>
<protein>
    <submittedName>
        <fullName evidence="7">Zinc finger protein BrlA</fullName>
    </submittedName>
</protein>
<feature type="region of interest" description="Disordered" evidence="5">
    <location>
        <begin position="220"/>
        <end position="273"/>
    </location>
</feature>
<dbReference type="PANTHER" id="PTHR23235">
    <property type="entry name" value="KRUEPPEL-LIKE TRANSCRIPTION FACTOR"/>
    <property type="match status" value="1"/>
</dbReference>
<feature type="domain" description="C2H2-type" evidence="6">
    <location>
        <begin position="301"/>
        <end position="326"/>
    </location>
</feature>
<feature type="compositionally biased region" description="Polar residues" evidence="5">
    <location>
        <begin position="24"/>
        <end position="39"/>
    </location>
</feature>
<gene>
    <name evidence="7" type="ORF">EMCG_00571</name>
</gene>
<keyword evidence="1" id="KW-0479">Metal-binding</keyword>
<organism evidence="7 8">
    <name type="scientific">[Emmonsia] crescens</name>
    <dbReference type="NCBI Taxonomy" id="73230"/>
    <lineage>
        <taxon>Eukaryota</taxon>
        <taxon>Fungi</taxon>
        <taxon>Dikarya</taxon>
        <taxon>Ascomycota</taxon>
        <taxon>Pezizomycotina</taxon>
        <taxon>Eurotiomycetes</taxon>
        <taxon>Eurotiomycetidae</taxon>
        <taxon>Onygenales</taxon>
        <taxon>Ajellomycetaceae</taxon>
        <taxon>Emergomyces</taxon>
    </lineage>
</organism>
<evidence type="ECO:0000256" key="3">
    <source>
        <dbReference type="ARBA" id="ARBA00022833"/>
    </source>
</evidence>
<evidence type="ECO:0000256" key="4">
    <source>
        <dbReference type="PROSITE-ProRule" id="PRU00042"/>
    </source>
</evidence>
<dbReference type="VEuPathDB" id="FungiDB:EMCG_00571"/>
<feature type="compositionally biased region" description="Polar residues" evidence="5">
    <location>
        <begin position="85"/>
        <end position="95"/>
    </location>
</feature>
<evidence type="ECO:0000256" key="2">
    <source>
        <dbReference type="ARBA" id="ARBA00022771"/>
    </source>
</evidence>
<dbReference type="InterPro" id="IPR036236">
    <property type="entry name" value="Znf_C2H2_sf"/>
</dbReference>
<comment type="caution">
    <text evidence="7">The sequence shown here is derived from an EMBL/GenBank/DDBJ whole genome shotgun (WGS) entry which is preliminary data.</text>
</comment>
<evidence type="ECO:0000256" key="1">
    <source>
        <dbReference type="ARBA" id="ARBA00022723"/>
    </source>
</evidence>
<dbReference type="InterPro" id="IPR013087">
    <property type="entry name" value="Znf_C2H2_type"/>
</dbReference>
<evidence type="ECO:0000259" key="6">
    <source>
        <dbReference type="PROSITE" id="PS50157"/>
    </source>
</evidence>
<keyword evidence="2 4" id="KW-0863">Zinc-finger</keyword>
<reference evidence="8" key="1">
    <citation type="journal article" date="2015" name="PLoS Genet.">
        <title>The dynamic genome and transcriptome of the human fungal pathogen Blastomyces and close relative Emmonsia.</title>
        <authorList>
            <person name="Munoz J.F."/>
            <person name="Gauthier G.M."/>
            <person name="Desjardins C.A."/>
            <person name="Gallo J.E."/>
            <person name="Holder J."/>
            <person name="Sullivan T.D."/>
            <person name="Marty A.J."/>
            <person name="Carmen J.C."/>
            <person name="Chen Z."/>
            <person name="Ding L."/>
            <person name="Gujja S."/>
            <person name="Magrini V."/>
            <person name="Misas E."/>
            <person name="Mitreva M."/>
            <person name="Priest M."/>
            <person name="Saif S."/>
            <person name="Whiston E.A."/>
            <person name="Young S."/>
            <person name="Zeng Q."/>
            <person name="Goldman W.E."/>
            <person name="Mardis E.R."/>
            <person name="Taylor J.W."/>
            <person name="McEwen J.G."/>
            <person name="Clay O.K."/>
            <person name="Klein B.S."/>
            <person name="Cuomo C.A."/>
        </authorList>
    </citation>
    <scope>NUCLEOTIDE SEQUENCE [LARGE SCALE GENOMIC DNA]</scope>
    <source>
        <strain evidence="8">UAMH 3008</strain>
    </source>
</reference>
<dbReference type="OrthoDB" id="654211at2759"/>
<feature type="compositionally biased region" description="Polar residues" evidence="5">
    <location>
        <begin position="234"/>
        <end position="246"/>
    </location>
</feature>
<accession>A0A0G2HU61</accession>
<dbReference type="Pfam" id="PF00096">
    <property type="entry name" value="zf-C2H2"/>
    <property type="match status" value="2"/>
</dbReference>
<dbReference type="SMART" id="SM00355">
    <property type="entry name" value="ZnF_C2H2"/>
    <property type="match status" value="2"/>
</dbReference>
<evidence type="ECO:0000256" key="5">
    <source>
        <dbReference type="SAM" id="MobiDB-lite"/>
    </source>
</evidence>
<dbReference type="Gene3D" id="3.30.160.60">
    <property type="entry name" value="Classic Zinc Finger"/>
    <property type="match status" value="2"/>
</dbReference>
<dbReference type="PROSITE" id="PS00028">
    <property type="entry name" value="ZINC_FINGER_C2H2_1"/>
    <property type="match status" value="2"/>
</dbReference>
<keyword evidence="3" id="KW-0862">Zinc</keyword>
<dbReference type="SUPFAM" id="SSF57667">
    <property type="entry name" value="beta-beta-alpha zinc fingers"/>
    <property type="match status" value="1"/>
</dbReference>
<dbReference type="FunFam" id="3.30.160.60:FF:002343">
    <property type="entry name" value="Zinc finger protein 33A"/>
    <property type="match status" value="1"/>
</dbReference>
<dbReference type="AlphaFoldDB" id="A0A0G2HU61"/>
<feature type="domain" description="C2H2-type" evidence="6">
    <location>
        <begin position="271"/>
        <end position="300"/>
    </location>
</feature>
<name>A0A0G2HU61_9EURO</name>
<evidence type="ECO:0000313" key="7">
    <source>
        <dbReference type="EMBL" id="KKZ61588.1"/>
    </source>
</evidence>
<dbReference type="GO" id="GO:0008270">
    <property type="term" value="F:zinc ion binding"/>
    <property type="evidence" value="ECO:0007669"/>
    <property type="project" value="UniProtKB-KW"/>
</dbReference>
<proteinExistence type="predicted"/>
<feature type="region of interest" description="Disordered" evidence="5">
    <location>
        <begin position="1"/>
        <end position="111"/>
    </location>
</feature>